<keyword evidence="1" id="KW-0472">Membrane</keyword>
<reference evidence="2 3" key="1">
    <citation type="submission" date="2017-09" db="EMBL/GenBank/DDBJ databases">
        <title>Depth-based differentiation of microbial function through sediment-hosted aquifers and enrichment of novel symbionts in the deep terrestrial subsurface.</title>
        <authorList>
            <person name="Probst A.J."/>
            <person name="Ladd B."/>
            <person name="Jarett J.K."/>
            <person name="Geller-Mcgrath D.E."/>
            <person name="Sieber C.M."/>
            <person name="Emerson J.B."/>
            <person name="Anantharaman K."/>
            <person name="Thomas B.C."/>
            <person name="Malmstrom R."/>
            <person name="Stieglmeier M."/>
            <person name="Klingl A."/>
            <person name="Woyke T."/>
            <person name="Ryan C.M."/>
            <person name="Banfield J.F."/>
        </authorList>
    </citation>
    <scope>NUCLEOTIDE SEQUENCE [LARGE SCALE GENOMIC DNA]</scope>
    <source>
        <strain evidence="2">CG23_combo_of_CG06-09_8_20_14_all_41_10</strain>
    </source>
</reference>
<dbReference type="AlphaFoldDB" id="A0A2G9YL17"/>
<gene>
    <name evidence="2" type="ORF">COX41_00310</name>
</gene>
<dbReference type="PANTHER" id="PTHR30441:SF4">
    <property type="entry name" value="PROTEIN ASMA"/>
    <property type="match status" value="1"/>
</dbReference>
<dbReference type="GO" id="GO:0090313">
    <property type="term" value="P:regulation of protein targeting to membrane"/>
    <property type="evidence" value="ECO:0007669"/>
    <property type="project" value="TreeGrafter"/>
</dbReference>
<keyword evidence="1" id="KW-1133">Transmembrane helix</keyword>
<accession>A0A2G9YL17</accession>
<dbReference type="EMBL" id="PCRK01000006">
    <property type="protein sequence ID" value="PIP19926.1"/>
    <property type="molecule type" value="Genomic_DNA"/>
</dbReference>
<dbReference type="InterPro" id="IPR052894">
    <property type="entry name" value="AsmA-related"/>
</dbReference>
<name>A0A2G9YL17_9BACT</name>
<dbReference type="InterPro" id="IPR008023">
    <property type="entry name" value="DUF748"/>
</dbReference>
<dbReference type="Proteomes" id="UP000231292">
    <property type="component" value="Unassembled WGS sequence"/>
</dbReference>
<evidence type="ECO:0000256" key="1">
    <source>
        <dbReference type="SAM" id="Phobius"/>
    </source>
</evidence>
<sequence length="868" mass="95631">MKKRRLRPRPSLSRQPNQFRPWSRNWRVGKIQVKKTIIIILIFLIILSAVGLTYLNNVVLPRTVKVIIIKAIEGQTQKKVTLGSLRINIFKGLVLENLNIYDKDEAIVSVKEASCIFWIWGFIQKKIIIPSINLNSCRIFLERRKDGSFNLAGFSTPKQEGILKQPVFLEPSVAINPKPKPPRGFSVEVYRVNIFNSTIHFKDSSFDKPFNQDLDDVRINLYLSLPSVVRFKASAQIPGNLKPNIALNGEFKFPQEELSSTISIKNISPDKFSVYCQSSGIGIKEGLADALIFLKFKDSVLGLDCQIKASGLNVSKDKISLSLNSQINASLKYSLKEGQVKYFGKAIFKDSVISGLDFVESINGISAAVNFDNNGLSSDNILATIFAIPVKAKLKLNNFGNPVLNIDLVSNIDLAKAQGLLKDKFNFILPGLLNGNAGFLLNIATDRLNTGAFNVNGYLDFVNAVLKLDKINNPITEINGRLEFTLNQLKAKEVSFKYQGLSYKLSTLVSNFQSPDVALELLSEALKIKADFTIVKNKVNISELSGRYLNSDFNATGNFDTLSSQADISGAVGINLGDLGRFLPKFKEQIDKIMPKGIVQAKFNFNGDVKDIKDCAIEAQVLSPQVSLYGFKGEGFSCHYNQHSGIIDIPSLSFSFYGGTVNLFAKANLNSKNLPYSVNLFMQGVKIEELKLDTPAKDKDITGIIQGELKANGLSNDLSKLIGAGSLAITKGKLWELDLFKGLGKLLFAENFAGIVFYEGSCNFVIQDSYCYTTDLMLKSNMVNLSGPAKVGFNNSVDASLSVNIINEAIPLSGTFKDVTTAIIGKFGKFATISITGTLKEPKYKFKPVMKNIIKGLSDILESAMSKN</sequence>
<dbReference type="PANTHER" id="PTHR30441">
    <property type="entry name" value="DUF748 DOMAIN-CONTAINING PROTEIN"/>
    <property type="match status" value="1"/>
</dbReference>
<evidence type="ECO:0000313" key="3">
    <source>
        <dbReference type="Proteomes" id="UP000231292"/>
    </source>
</evidence>
<keyword evidence="1" id="KW-0812">Transmembrane</keyword>
<protein>
    <submittedName>
        <fullName evidence="2">Uncharacterized protein</fullName>
    </submittedName>
</protein>
<feature type="transmembrane region" description="Helical" evidence="1">
    <location>
        <begin position="36"/>
        <end position="55"/>
    </location>
</feature>
<dbReference type="Pfam" id="PF05359">
    <property type="entry name" value="DUF748"/>
    <property type="match status" value="1"/>
</dbReference>
<proteinExistence type="predicted"/>
<organism evidence="2 3">
    <name type="scientific">Candidatus Sherwoodlollariibacterium unditelluris</name>
    <dbReference type="NCBI Taxonomy" id="1974757"/>
    <lineage>
        <taxon>Bacteria</taxon>
        <taxon>Pseudomonadati</taxon>
        <taxon>Candidatus Omnitrophota</taxon>
        <taxon>Candidatus Sherwoodlollariibacterium</taxon>
    </lineage>
</organism>
<comment type="caution">
    <text evidence="2">The sequence shown here is derived from an EMBL/GenBank/DDBJ whole genome shotgun (WGS) entry which is preliminary data.</text>
</comment>
<evidence type="ECO:0000313" key="2">
    <source>
        <dbReference type="EMBL" id="PIP19926.1"/>
    </source>
</evidence>
<dbReference type="GO" id="GO:0005886">
    <property type="term" value="C:plasma membrane"/>
    <property type="evidence" value="ECO:0007669"/>
    <property type="project" value="TreeGrafter"/>
</dbReference>